<dbReference type="AlphaFoldDB" id="A0A1I1E0T5"/>
<sequence>MSEFSQDEKNILQNLKAGHWSEAEQIAFAIDDNAKLTLILDDVLKTTRFWQKRSDYFTYTDTKSGAKLFAEWEDFVEFCLEYKVYNQKVFFAAKSYVFNKIIDFLSRASRDSENSNKEVLVLLAYAFYESGMISRAVETLEFILGRFPDEDDFRVYTLLGDIYSESVNDPQKIELAEIIFNELFLNCINTLDLDSIESPIILKIIDLVKGDMFPDSKVKYWVPVYGYLYGGLTIRRNLRYDEYKKLHDKISYLENELRGVESTEIIIPQLLNVYFWVFDYYIYQMKTSGGAQQIYRRVLELFAMLYQIHSYEESAKALGLQSEKVLDNLLQTI</sequence>
<dbReference type="InterPro" id="IPR011990">
    <property type="entry name" value="TPR-like_helical_dom_sf"/>
</dbReference>
<dbReference type="RefSeq" id="WP_092319002.1">
    <property type="nucleotide sequence ID" value="NZ_FOKY01000005.1"/>
</dbReference>
<accession>A0A1I1E0T5</accession>
<gene>
    <name evidence="1" type="ORF">SAMN02745150_00867</name>
</gene>
<dbReference type="OrthoDB" id="350674at2"/>
<reference evidence="2" key="1">
    <citation type="submission" date="2016-10" db="EMBL/GenBank/DDBJ databases">
        <authorList>
            <person name="Varghese N."/>
            <person name="Submissions S."/>
        </authorList>
    </citation>
    <scope>NUCLEOTIDE SEQUENCE [LARGE SCALE GENOMIC DNA]</scope>
    <source>
        <strain evidence="2">ATCC 43811</strain>
    </source>
</reference>
<dbReference type="Proteomes" id="UP000240042">
    <property type="component" value="Unassembled WGS sequence"/>
</dbReference>
<name>A0A1I1E0T5_BREAD</name>
<evidence type="ECO:0000313" key="1">
    <source>
        <dbReference type="EMBL" id="SFB80272.1"/>
    </source>
</evidence>
<protein>
    <recommendedName>
        <fullName evidence="3">Tetratricopeptide repeat-containing protein</fullName>
    </recommendedName>
</protein>
<keyword evidence="2" id="KW-1185">Reference proteome</keyword>
<dbReference type="STRING" id="34097.SAMN02745150_00867"/>
<organism evidence="1 2">
    <name type="scientific">Brevinema andersonii</name>
    <dbReference type="NCBI Taxonomy" id="34097"/>
    <lineage>
        <taxon>Bacteria</taxon>
        <taxon>Pseudomonadati</taxon>
        <taxon>Spirochaetota</taxon>
        <taxon>Spirochaetia</taxon>
        <taxon>Brevinematales</taxon>
        <taxon>Brevinemataceae</taxon>
        <taxon>Brevinema</taxon>
    </lineage>
</organism>
<evidence type="ECO:0008006" key="3">
    <source>
        <dbReference type="Google" id="ProtNLM"/>
    </source>
</evidence>
<dbReference type="EMBL" id="FOKY01000005">
    <property type="protein sequence ID" value="SFB80272.1"/>
    <property type="molecule type" value="Genomic_DNA"/>
</dbReference>
<dbReference type="SUPFAM" id="SSF48452">
    <property type="entry name" value="TPR-like"/>
    <property type="match status" value="1"/>
</dbReference>
<evidence type="ECO:0000313" key="2">
    <source>
        <dbReference type="Proteomes" id="UP000240042"/>
    </source>
</evidence>
<proteinExistence type="predicted"/>